<sequence>MVESVSEPGLLDVKLDKEWNSLAMSQATTKQFIELSTQKILDDGNLVAFFNQKLDINRFFVAQGNGDSLPQVEFGGGGSDDLDKDPFEDSLEDALCVFKSGGAGGKDTDILKENEGQLLFYIDLENENIIDKQDGKLNGAQVEDDLEDEVQGSKHPLLLNQYPICEGHSLFLLFAEEGLPQVLSDELLLLLLQLFKLSGNPNLRIGYNSMGADCIANNLHFHVVYADKLLQNTNGQSVFPIENYEKKMFFRSSLRHKSQDEVNMYNCGVRFGEVLGWPVRTLVLSPEINSESEASLEDAQEALAHTAGVVLNYLIDKNIPHNILLADEGMTMYIIPRKFDLLIENVTFFTSFETLCGFIKCKVETSYKNMKVDDFKKRVNAGVSLKENEFDTIKAELIEKFLTEYEGEVIQ</sequence>
<comment type="catalytic activity">
    <reaction evidence="1">
        <text>GDP-alpha-D-glucose + phosphate = alpha-D-glucose 1-phosphate + GDP + H(+)</text>
        <dbReference type="Rhea" id="RHEA:30387"/>
        <dbReference type="ChEBI" id="CHEBI:15378"/>
        <dbReference type="ChEBI" id="CHEBI:43474"/>
        <dbReference type="ChEBI" id="CHEBI:58189"/>
        <dbReference type="ChEBI" id="CHEBI:58601"/>
        <dbReference type="ChEBI" id="CHEBI:62230"/>
        <dbReference type="EC" id="2.7.7.78"/>
    </reaction>
</comment>
<dbReference type="OrthoDB" id="288364at2759"/>
<evidence type="ECO:0000256" key="7">
    <source>
        <dbReference type="ARBA" id="ARBA00022490"/>
    </source>
</evidence>
<evidence type="ECO:0000256" key="5">
    <source>
        <dbReference type="ARBA" id="ARBA00012507"/>
    </source>
</evidence>
<organism evidence="15 16">
    <name type="scientific">Stylonychia lemnae</name>
    <name type="common">Ciliate</name>
    <dbReference type="NCBI Taxonomy" id="5949"/>
    <lineage>
        <taxon>Eukaryota</taxon>
        <taxon>Sar</taxon>
        <taxon>Alveolata</taxon>
        <taxon>Ciliophora</taxon>
        <taxon>Intramacronucleata</taxon>
        <taxon>Spirotrichea</taxon>
        <taxon>Stichotrichia</taxon>
        <taxon>Sporadotrichida</taxon>
        <taxon>Oxytrichidae</taxon>
        <taxon>Stylonychinae</taxon>
        <taxon>Stylonychia</taxon>
    </lineage>
</organism>
<keyword evidence="10" id="KW-0548">Nucleotidyltransferase</keyword>
<evidence type="ECO:0000256" key="6">
    <source>
        <dbReference type="ARBA" id="ARBA00018857"/>
    </source>
</evidence>
<dbReference type="EMBL" id="CCKQ01000211">
    <property type="protein sequence ID" value="CDW71275.1"/>
    <property type="molecule type" value="Genomic_DNA"/>
</dbReference>
<keyword evidence="7" id="KW-0963">Cytoplasm</keyword>
<evidence type="ECO:0000256" key="1">
    <source>
        <dbReference type="ARBA" id="ARBA00000063"/>
    </source>
</evidence>
<keyword evidence="8" id="KW-0344">Guanine-nucleotide releasing factor</keyword>
<dbReference type="AlphaFoldDB" id="A0A077ZPF5"/>
<dbReference type="GO" id="GO:0016787">
    <property type="term" value="F:hydrolase activity"/>
    <property type="evidence" value="ECO:0007669"/>
    <property type="project" value="UniProtKB-KW"/>
</dbReference>
<evidence type="ECO:0000256" key="2">
    <source>
        <dbReference type="ARBA" id="ARBA00003049"/>
    </source>
</evidence>
<feature type="domain" description="GDPGP1-like C-terminal" evidence="13">
    <location>
        <begin position="255"/>
        <end position="401"/>
    </location>
</feature>
<evidence type="ECO:0000259" key="13">
    <source>
        <dbReference type="Pfam" id="PF26216"/>
    </source>
</evidence>
<evidence type="ECO:0000313" key="15">
    <source>
        <dbReference type="EMBL" id="CDW71275.1"/>
    </source>
</evidence>
<evidence type="ECO:0000259" key="14">
    <source>
        <dbReference type="Pfam" id="PF26217"/>
    </source>
</evidence>
<keyword evidence="9" id="KW-0808">Transferase</keyword>
<dbReference type="GO" id="GO:0000166">
    <property type="term" value="F:nucleotide binding"/>
    <property type="evidence" value="ECO:0007669"/>
    <property type="project" value="UniProtKB-KW"/>
</dbReference>
<dbReference type="PANTHER" id="PTHR20884">
    <property type="entry name" value="GDP-D-GLUCOSE PHOSPHORYLASE 1"/>
    <property type="match status" value="1"/>
</dbReference>
<evidence type="ECO:0000256" key="11">
    <source>
        <dbReference type="ARBA" id="ARBA00022741"/>
    </source>
</evidence>
<proteinExistence type="inferred from homology"/>
<dbReference type="GO" id="GO:0005737">
    <property type="term" value="C:cytoplasm"/>
    <property type="evidence" value="ECO:0007669"/>
    <property type="project" value="UniProtKB-SubCell"/>
</dbReference>
<accession>A0A077ZPF5</accession>
<keyword evidence="12" id="KW-0378">Hydrolase</keyword>
<comment type="subcellular location">
    <subcellularLocation>
        <location evidence="3">Cytoplasm</location>
    </subcellularLocation>
</comment>
<comment type="function">
    <text evidence="2">Specific and highly efficient GDP-D-glucose phosphorylase regulating the levels of GDP-D-glucose in cells.</text>
</comment>
<dbReference type="InterPro" id="IPR058866">
    <property type="entry name" value="GDPGP1_N"/>
</dbReference>
<name>A0A077ZPF5_STYLE</name>
<keyword evidence="11" id="KW-0547">Nucleotide-binding</keyword>
<dbReference type="GO" id="GO:0006006">
    <property type="term" value="P:glucose metabolic process"/>
    <property type="evidence" value="ECO:0007669"/>
    <property type="project" value="TreeGrafter"/>
</dbReference>
<evidence type="ECO:0000256" key="3">
    <source>
        <dbReference type="ARBA" id="ARBA00004496"/>
    </source>
</evidence>
<dbReference type="InterPro" id="IPR026506">
    <property type="entry name" value="GDPGP"/>
</dbReference>
<evidence type="ECO:0000256" key="8">
    <source>
        <dbReference type="ARBA" id="ARBA00022658"/>
    </source>
</evidence>
<comment type="similarity">
    <text evidence="4">Belongs to the GDPGP1 family.</text>
</comment>
<evidence type="ECO:0000256" key="12">
    <source>
        <dbReference type="ARBA" id="ARBA00022801"/>
    </source>
</evidence>
<evidence type="ECO:0000256" key="9">
    <source>
        <dbReference type="ARBA" id="ARBA00022679"/>
    </source>
</evidence>
<dbReference type="GO" id="GO:0080048">
    <property type="term" value="F:GDP-D-glucose phosphorylase activity"/>
    <property type="evidence" value="ECO:0007669"/>
    <property type="project" value="UniProtKB-EC"/>
</dbReference>
<protein>
    <recommendedName>
        <fullName evidence="6">GDP-D-glucose phosphorylase 1</fullName>
        <ecNumber evidence="5">2.7.7.78</ecNumber>
    </recommendedName>
</protein>
<dbReference type="Pfam" id="PF26217">
    <property type="entry name" value="GDPGP1_N"/>
    <property type="match status" value="1"/>
</dbReference>
<evidence type="ECO:0000313" key="16">
    <source>
        <dbReference type="Proteomes" id="UP000039865"/>
    </source>
</evidence>
<dbReference type="GO" id="GO:0005085">
    <property type="term" value="F:guanyl-nucleotide exchange factor activity"/>
    <property type="evidence" value="ECO:0007669"/>
    <property type="project" value="UniProtKB-KW"/>
</dbReference>
<dbReference type="EC" id="2.7.7.78" evidence="5"/>
<dbReference type="PANTHER" id="PTHR20884:SF8">
    <property type="entry name" value="GDP-D-GLUCOSE PHOSPHORYLASE 1"/>
    <property type="match status" value="1"/>
</dbReference>
<evidence type="ECO:0000256" key="10">
    <source>
        <dbReference type="ARBA" id="ARBA00022695"/>
    </source>
</evidence>
<dbReference type="InParanoid" id="A0A077ZPF5"/>
<dbReference type="Proteomes" id="UP000039865">
    <property type="component" value="Unassembled WGS sequence"/>
</dbReference>
<feature type="domain" description="GDPGP1-like N-terminal" evidence="14">
    <location>
        <begin position="148"/>
        <end position="223"/>
    </location>
</feature>
<reference evidence="15 16" key="1">
    <citation type="submission" date="2014-06" db="EMBL/GenBank/DDBJ databases">
        <authorList>
            <person name="Swart Estienne"/>
        </authorList>
    </citation>
    <scope>NUCLEOTIDE SEQUENCE [LARGE SCALE GENOMIC DNA]</scope>
    <source>
        <strain evidence="15 16">130c</strain>
    </source>
</reference>
<dbReference type="Pfam" id="PF26216">
    <property type="entry name" value="GDPGP1_C"/>
    <property type="match status" value="1"/>
</dbReference>
<evidence type="ECO:0000256" key="4">
    <source>
        <dbReference type="ARBA" id="ARBA00006451"/>
    </source>
</evidence>
<dbReference type="InterPro" id="IPR058865">
    <property type="entry name" value="GDPGP1_C"/>
</dbReference>
<gene>
    <name evidence="15" type="primary">Contig17803.g18929</name>
    <name evidence="15" type="ORF">STYLEM_216</name>
</gene>
<keyword evidence="16" id="KW-1185">Reference proteome</keyword>